<dbReference type="Proteomes" id="UP000823775">
    <property type="component" value="Unassembled WGS sequence"/>
</dbReference>
<evidence type="ECO:0000313" key="3">
    <source>
        <dbReference type="EMBL" id="MCD9639972.1"/>
    </source>
</evidence>
<protein>
    <recommendedName>
        <fullName evidence="5">Protein kinase domain-containing protein</fullName>
    </recommendedName>
</protein>
<organism evidence="3 4">
    <name type="scientific">Datura stramonium</name>
    <name type="common">Jimsonweed</name>
    <name type="synonym">Common thornapple</name>
    <dbReference type="NCBI Taxonomy" id="4076"/>
    <lineage>
        <taxon>Eukaryota</taxon>
        <taxon>Viridiplantae</taxon>
        <taxon>Streptophyta</taxon>
        <taxon>Embryophyta</taxon>
        <taxon>Tracheophyta</taxon>
        <taxon>Spermatophyta</taxon>
        <taxon>Magnoliopsida</taxon>
        <taxon>eudicotyledons</taxon>
        <taxon>Gunneridae</taxon>
        <taxon>Pentapetalae</taxon>
        <taxon>asterids</taxon>
        <taxon>lamiids</taxon>
        <taxon>Solanales</taxon>
        <taxon>Solanaceae</taxon>
        <taxon>Solanoideae</taxon>
        <taxon>Datureae</taxon>
        <taxon>Datura</taxon>
    </lineage>
</organism>
<comment type="caution">
    <text evidence="3">The sequence shown here is derived from an EMBL/GenBank/DDBJ whole genome shotgun (WGS) entry which is preliminary data.</text>
</comment>
<gene>
    <name evidence="3" type="ORF">HAX54_024983</name>
</gene>
<dbReference type="InterPro" id="IPR011009">
    <property type="entry name" value="Kinase-like_dom_sf"/>
</dbReference>
<reference evidence="3 4" key="1">
    <citation type="journal article" date="2021" name="BMC Genomics">
        <title>Datura genome reveals duplications of psychoactive alkaloid biosynthetic genes and high mutation rate following tissue culture.</title>
        <authorList>
            <person name="Rajewski A."/>
            <person name="Carter-House D."/>
            <person name="Stajich J."/>
            <person name="Litt A."/>
        </authorList>
    </citation>
    <scope>NUCLEOTIDE SEQUENCE [LARGE SCALE GENOMIC DNA]</scope>
    <source>
        <strain evidence="3">AR-01</strain>
    </source>
</reference>
<accession>A0ABS8V0R9</accession>
<evidence type="ECO:0000256" key="1">
    <source>
        <dbReference type="ARBA" id="ARBA00022741"/>
    </source>
</evidence>
<keyword evidence="4" id="KW-1185">Reference proteome</keyword>
<name>A0ABS8V0R9_DATST</name>
<dbReference type="PANTHER" id="PTHR27005:SF311">
    <property type="entry name" value="NON-FUNCTIONAL PSEUDOKINASE ZED1-LIKE"/>
    <property type="match status" value="1"/>
</dbReference>
<proteinExistence type="predicted"/>
<dbReference type="Gene3D" id="1.10.510.10">
    <property type="entry name" value="Transferase(Phosphotransferase) domain 1"/>
    <property type="match status" value="1"/>
</dbReference>
<evidence type="ECO:0000256" key="2">
    <source>
        <dbReference type="ARBA" id="ARBA00022840"/>
    </source>
</evidence>
<keyword evidence="2" id="KW-0067">ATP-binding</keyword>
<evidence type="ECO:0008006" key="5">
    <source>
        <dbReference type="Google" id="ProtNLM"/>
    </source>
</evidence>
<sequence>MLCVEHFITKDPEYAISGIVTQETDVYSFGILLFQLLTGKNMCEMTHTVDRAISEETTDFEDPNPPNIVELYIKESNAMDIADPAILEEHGMEIRQQLEDYLDLVKICTSSKGDDRPYMIQVARELRRIENCFRALSTIGQN</sequence>
<dbReference type="InterPro" id="IPR045274">
    <property type="entry name" value="WAK-like"/>
</dbReference>
<dbReference type="SUPFAM" id="SSF56112">
    <property type="entry name" value="Protein kinase-like (PK-like)"/>
    <property type="match status" value="1"/>
</dbReference>
<keyword evidence="1" id="KW-0547">Nucleotide-binding</keyword>
<evidence type="ECO:0000313" key="4">
    <source>
        <dbReference type="Proteomes" id="UP000823775"/>
    </source>
</evidence>
<dbReference type="PANTHER" id="PTHR27005">
    <property type="entry name" value="WALL-ASSOCIATED RECEPTOR KINASE-LIKE 21"/>
    <property type="match status" value="1"/>
</dbReference>
<dbReference type="EMBL" id="JACEIK010003030">
    <property type="protein sequence ID" value="MCD9639972.1"/>
    <property type="molecule type" value="Genomic_DNA"/>
</dbReference>